<evidence type="ECO:0000313" key="5">
    <source>
        <dbReference type="Proteomes" id="UP000265120"/>
    </source>
</evidence>
<dbReference type="CDD" id="cd04751">
    <property type="entry name" value="Commd3"/>
    <property type="match status" value="1"/>
</dbReference>
<feature type="domain" description="COMM" evidence="3">
    <location>
        <begin position="128"/>
        <end position="195"/>
    </location>
</feature>
<comment type="similarity">
    <text evidence="2">Belongs to the COMM domain-containing protein 3 family.</text>
</comment>
<reference evidence="4" key="3">
    <citation type="submission" date="2025-09" db="UniProtKB">
        <authorList>
            <consortium name="Ensembl"/>
        </authorList>
    </citation>
    <scope>IDENTIFICATION</scope>
</reference>
<evidence type="ECO:0000256" key="1">
    <source>
        <dbReference type="ARBA" id="ARBA00016548"/>
    </source>
</evidence>
<dbReference type="GO" id="GO:0006814">
    <property type="term" value="P:sodium ion transport"/>
    <property type="evidence" value="ECO:0007669"/>
    <property type="project" value="InterPro"/>
</dbReference>
<evidence type="ECO:0000259" key="3">
    <source>
        <dbReference type="PROSITE" id="PS51269"/>
    </source>
</evidence>
<dbReference type="Proteomes" id="UP000265120">
    <property type="component" value="Chromosome 3"/>
</dbReference>
<reference evidence="4 5" key="1">
    <citation type="journal article" date="2014" name="Nat. Genet.">
        <title>Whole-genome sequence of a flatfish provides insights into ZW sex chromosome evolution and adaptation to a benthic lifestyle.</title>
        <authorList>
            <person name="Chen S."/>
            <person name="Zhang G."/>
            <person name="Shao C."/>
            <person name="Huang Q."/>
            <person name="Liu G."/>
            <person name="Zhang P."/>
            <person name="Song W."/>
            <person name="An N."/>
            <person name="Chalopin D."/>
            <person name="Volff J.N."/>
            <person name="Hong Y."/>
            <person name="Li Q."/>
            <person name="Sha Z."/>
            <person name="Zhou H."/>
            <person name="Xie M."/>
            <person name="Yu Q."/>
            <person name="Liu Y."/>
            <person name="Xiang H."/>
            <person name="Wang N."/>
            <person name="Wu K."/>
            <person name="Yang C."/>
            <person name="Zhou Q."/>
            <person name="Liao X."/>
            <person name="Yang L."/>
            <person name="Hu Q."/>
            <person name="Zhang J."/>
            <person name="Meng L."/>
            <person name="Jin L."/>
            <person name="Tian Y."/>
            <person name="Lian J."/>
            <person name="Yang J."/>
            <person name="Miao G."/>
            <person name="Liu S."/>
            <person name="Liang Z."/>
            <person name="Yan F."/>
            <person name="Li Y."/>
            <person name="Sun B."/>
            <person name="Zhang H."/>
            <person name="Zhang J."/>
            <person name="Zhu Y."/>
            <person name="Du M."/>
            <person name="Zhao Y."/>
            <person name="Schartl M."/>
            <person name="Tang Q."/>
            <person name="Wang J."/>
        </authorList>
    </citation>
    <scope>NUCLEOTIDE SEQUENCE</scope>
</reference>
<proteinExistence type="inferred from homology"/>
<accession>A0A3P8VXE1</accession>
<reference evidence="4" key="2">
    <citation type="submission" date="2025-08" db="UniProtKB">
        <authorList>
            <consortium name="Ensembl"/>
        </authorList>
    </citation>
    <scope>IDENTIFICATION</scope>
</reference>
<dbReference type="PROSITE" id="PS51269">
    <property type="entry name" value="COMM"/>
    <property type="match status" value="1"/>
</dbReference>
<dbReference type="PANTHER" id="PTHR31159">
    <property type="entry name" value="COMM DOMAIN-CONTAINING PROTEIN 3"/>
    <property type="match status" value="1"/>
</dbReference>
<protein>
    <recommendedName>
        <fullName evidence="1">COMM domain-containing protein 3</fullName>
    </recommendedName>
</protein>
<keyword evidence="5" id="KW-1185">Reference proteome</keyword>
<dbReference type="Ensembl" id="ENSCSET00000018217.1">
    <property type="protein sequence ID" value="ENSCSEP00000017996.1"/>
    <property type="gene ID" value="ENSCSEG00000011545.1"/>
</dbReference>
<dbReference type="Pfam" id="PF07258">
    <property type="entry name" value="COMM_domain"/>
    <property type="match status" value="1"/>
</dbReference>
<dbReference type="AlphaFoldDB" id="A0A3P8VXE1"/>
<dbReference type="GeneTree" id="ENSGT00390000015971"/>
<evidence type="ECO:0000313" key="4">
    <source>
        <dbReference type="Ensembl" id="ENSCSEP00000017996.1"/>
    </source>
</evidence>
<evidence type="ECO:0000256" key="2">
    <source>
        <dbReference type="ARBA" id="ARBA00093469"/>
    </source>
</evidence>
<dbReference type="PANTHER" id="PTHR31159:SF1">
    <property type="entry name" value="COMM DOMAIN-CONTAINING PROTEIN 3"/>
    <property type="match status" value="1"/>
</dbReference>
<dbReference type="InterPro" id="IPR037355">
    <property type="entry name" value="COMMD3"/>
</dbReference>
<dbReference type="InterPro" id="IPR017920">
    <property type="entry name" value="COMM"/>
</dbReference>
<dbReference type="Pfam" id="PF21672">
    <property type="entry name" value="COMM_HN"/>
    <property type="match status" value="1"/>
</dbReference>
<organism evidence="4 5">
    <name type="scientific">Cynoglossus semilaevis</name>
    <name type="common">Tongue sole</name>
    <dbReference type="NCBI Taxonomy" id="244447"/>
    <lineage>
        <taxon>Eukaryota</taxon>
        <taxon>Metazoa</taxon>
        <taxon>Chordata</taxon>
        <taxon>Craniata</taxon>
        <taxon>Vertebrata</taxon>
        <taxon>Euteleostomi</taxon>
        <taxon>Actinopterygii</taxon>
        <taxon>Neopterygii</taxon>
        <taxon>Teleostei</taxon>
        <taxon>Neoteleostei</taxon>
        <taxon>Acanthomorphata</taxon>
        <taxon>Carangaria</taxon>
        <taxon>Pleuronectiformes</taxon>
        <taxon>Pleuronectoidei</taxon>
        <taxon>Cynoglossidae</taxon>
        <taxon>Cynoglossinae</taxon>
        <taxon>Cynoglossus</taxon>
    </lineage>
</organism>
<sequence>MCNREDIARQTLGVREREGRQTERERERETDLFHNSTCSRNGLWTKRSVRDLPELKQVDQILLKQIHTATTTFILEVVKHNSDKSTISSCLEDLSFSTDRIEIFYTAYQTHKKELSRLLASIGRQAPHINDVSWRLEYHMKNAHVNKVNEPCYLISLNTEKEGSSEDVSFTCTVEQLQDLVGKLKDAAKSVERAGQI</sequence>
<name>A0A3P8VXE1_CYNSE</name>